<keyword evidence="1" id="KW-0472">Membrane</keyword>
<keyword evidence="1" id="KW-1133">Transmembrane helix</keyword>
<feature type="domain" description="DUF4350" evidence="2">
    <location>
        <begin position="39"/>
        <end position="228"/>
    </location>
</feature>
<organism evidence="3 4">
    <name type="scientific">Ferruginibacter yonginensis</name>
    <dbReference type="NCBI Taxonomy" id="1310416"/>
    <lineage>
        <taxon>Bacteria</taxon>
        <taxon>Pseudomonadati</taxon>
        <taxon>Bacteroidota</taxon>
        <taxon>Chitinophagia</taxon>
        <taxon>Chitinophagales</taxon>
        <taxon>Chitinophagaceae</taxon>
        <taxon>Ferruginibacter</taxon>
    </lineage>
</organism>
<keyword evidence="1" id="KW-0812">Transmembrane</keyword>
<reference evidence="4" key="1">
    <citation type="journal article" date="2019" name="Int. J. Syst. Evol. Microbiol.">
        <title>The Global Catalogue of Microorganisms (GCM) 10K type strain sequencing project: providing services to taxonomists for standard genome sequencing and annotation.</title>
        <authorList>
            <consortium name="The Broad Institute Genomics Platform"/>
            <consortium name="The Broad Institute Genome Sequencing Center for Infectious Disease"/>
            <person name="Wu L."/>
            <person name="Ma J."/>
        </authorList>
    </citation>
    <scope>NUCLEOTIDE SEQUENCE [LARGE SCALE GENOMIC DNA]</scope>
    <source>
        <strain evidence="4">CECT 8289</strain>
    </source>
</reference>
<gene>
    <name evidence="3" type="ORF">ACFOWM_13665</name>
</gene>
<dbReference type="Proteomes" id="UP001595907">
    <property type="component" value="Unassembled WGS sequence"/>
</dbReference>
<comment type="caution">
    <text evidence="3">The sequence shown here is derived from an EMBL/GenBank/DDBJ whole genome shotgun (WGS) entry which is preliminary data.</text>
</comment>
<evidence type="ECO:0000259" key="2">
    <source>
        <dbReference type="Pfam" id="PF14258"/>
    </source>
</evidence>
<dbReference type="PROSITE" id="PS51257">
    <property type="entry name" value="PROKAR_LIPOPROTEIN"/>
    <property type="match status" value="1"/>
</dbReference>
<accession>A0ABV8QVQ0</accession>
<evidence type="ECO:0000313" key="3">
    <source>
        <dbReference type="EMBL" id="MFC4263936.1"/>
    </source>
</evidence>
<evidence type="ECO:0000313" key="4">
    <source>
        <dbReference type="Proteomes" id="UP001595907"/>
    </source>
</evidence>
<feature type="transmembrane region" description="Helical" evidence="1">
    <location>
        <begin position="269"/>
        <end position="287"/>
    </location>
</feature>
<sequence>MYKFTIHIIIFFVVAFLTIGCGNNKANMPDLKETYGYKDSRPFGAAVAYSIFKNAYTDNSIELSQKEFAENYSYTADTNSLYINISRNYYVNNADIDALLNFVEKGNTAFIAANKFDTLLLNRLYCKQVNYNGIYGFSKPSFQNSVTTFNDAINLYDETYGYYFYPFENNFSQLNGLYARVVGYNAYNKANCFVFFWGKGRIFFHCEPRTLSNYFLLQKNNYLYLQQFIKMFPETPNYIYWDNYYVGKNYVSNNDSDGSTLSTILKYPALAKAFYILLALLLLYLFFNSKRKQRIVPIIKPNENNSVAFAEAIAGLYLAKKDNDNIAEKIITYFKEQIRSKYFIQVQLQDEHFAATLSRKSGVSIDITTPLIKKIHQIENTIKVTDEQLLQLNHLIETFQKNQS</sequence>
<keyword evidence="4" id="KW-1185">Reference proteome</keyword>
<name>A0ABV8QVQ0_9BACT</name>
<proteinExistence type="predicted"/>
<dbReference type="Pfam" id="PF14258">
    <property type="entry name" value="DUF4350"/>
    <property type="match status" value="1"/>
</dbReference>
<dbReference type="RefSeq" id="WP_379711104.1">
    <property type="nucleotide sequence ID" value="NZ_JBHSCZ010000005.1"/>
</dbReference>
<protein>
    <submittedName>
        <fullName evidence="3">DUF4350 domain-containing protein</fullName>
    </submittedName>
</protein>
<dbReference type="EMBL" id="JBHSCZ010000005">
    <property type="protein sequence ID" value="MFC4263936.1"/>
    <property type="molecule type" value="Genomic_DNA"/>
</dbReference>
<evidence type="ECO:0000256" key="1">
    <source>
        <dbReference type="SAM" id="Phobius"/>
    </source>
</evidence>
<dbReference type="InterPro" id="IPR025646">
    <property type="entry name" value="DUF4350"/>
</dbReference>